<comment type="caution">
    <text evidence="6">The sequence shown here is derived from an EMBL/GenBank/DDBJ whole genome shotgun (WGS) entry which is preliminary data.</text>
</comment>
<dbReference type="GO" id="GO:0035591">
    <property type="term" value="F:signaling adaptor activity"/>
    <property type="evidence" value="ECO:0007669"/>
    <property type="project" value="TreeGrafter"/>
</dbReference>
<dbReference type="PANTHER" id="PTHR47566">
    <property type="match status" value="1"/>
</dbReference>
<dbReference type="SUPFAM" id="SSF52058">
    <property type="entry name" value="L domain-like"/>
    <property type="match status" value="6"/>
</dbReference>
<reference evidence="6 7" key="1">
    <citation type="submission" date="2019-06" db="EMBL/GenBank/DDBJ databases">
        <title>Flavobacteriaceae Paucihalobacterium erythroidium CWB-1, complete genome.</title>
        <authorList>
            <person name="Wu S."/>
        </authorList>
    </citation>
    <scope>NUCLEOTIDE SEQUENCE [LARGE SCALE GENOMIC DNA]</scope>
    <source>
        <strain evidence="6 7">CWB-1</strain>
    </source>
</reference>
<dbReference type="InterPro" id="IPR032675">
    <property type="entry name" value="LRR_dom_sf"/>
</dbReference>
<protein>
    <submittedName>
        <fullName evidence="6">T9SS type A sorting domain-containing protein</fullName>
    </submittedName>
</protein>
<feature type="chain" id="PRO_5021390305" evidence="4">
    <location>
        <begin position="22"/>
        <end position="1882"/>
    </location>
</feature>
<evidence type="ECO:0000256" key="4">
    <source>
        <dbReference type="SAM" id="SignalP"/>
    </source>
</evidence>
<dbReference type="EMBL" id="VHIQ01000005">
    <property type="protein sequence ID" value="TPV32899.1"/>
    <property type="molecule type" value="Genomic_DNA"/>
</dbReference>
<keyword evidence="1" id="KW-0433">Leucine-rich repeat</keyword>
<organism evidence="6 7">
    <name type="scientific">Paucihalobacter ruber</name>
    <dbReference type="NCBI Taxonomy" id="2567861"/>
    <lineage>
        <taxon>Bacteria</taxon>
        <taxon>Pseudomonadati</taxon>
        <taxon>Bacteroidota</taxon>
        <taxon>Flavobacteriia</taxon>
        <taxon>Flavobacteriales</taxon>
        <taxon>Flavobacteriaceae</taxon>
        <taxon>Paucihalobacter</taxon>
    </lineage>
</organism>
<dbReference type="Pfam" id="PF18962">
    <property type="entry name" value="Por_Secre_tail"/>
    <property type="match status" value="1"/>
</dbReference>
<proteinExistence type="predicted"/>
<keyword evidence="2 4" id="KW-0732">Signal</keyword>
<feature type="domain" description="Secretion system C-terminal sorting" evidence="5">
    <location>
        <begin position="1808"/>
        <end position="1879"/>
    </location>
</feature>
<evidence type="ECO:0000256" key="3">
    <source>
        <dbReference type="ARBA" id="ARBA00022737"/>
    </source>
</evidence>
<dbReference type="InterPro" id="IPR052574">
    <property type="entry name" value="CDIRP"/>
</dbReference>
<keyword evidence="3" id="KW-0677">Repeat</keyword>
<evidence type="ECO:0000313" key="7">
    <source>
        <dbReference type="Proteomes" id="UP000317332"/>
    </source>
</evidence>
<evidence type="ECO:0000256" key="1">
    <source>
        <dbReference type="ARBA" id="ARBA00022614"/>
    </source>
</evidence>
<evidence type="ECO:0000256" key="2">
    <source>
        <dbReference type="ARBA" id="ARBA00022729"/>
    </source>
</evidence>
<dbReference type="Gene3D" id="3.80.10.10">
    <property type="entry name" value="Ribonuclease Inhibitor"/>
    <property type="match status" value="7"/>
</dbReference>
<dbReference type="NCBIfam" id="TIGR04183">
    <property type="entry name" value="Por_Secre_tail"/>
    <property type="match status" value="1"/>
</dbReference>
<evidence type="ECO:0000313" key="6">
    <source>
        <dbReference type="EMBL" id="TPV32899.1"/>
    </source>
</evidence>
<dbReference type="PROSITE" id="PS51450">
    <property type="entry name" value="LRR"/>
    <property type="match status" value="3"/>
</dbReference>
<dbReference type="SMART" id="SM00365">
    <property type="entry name" value="LRR_SD22"/>
    <property type="match status" value="6"/>
</dbReference>
<dbReference type="RefSeq" id="WP_140990646.1">
    <property type="nucleotide sequence ID" value="NZ_VHIQ01000005.1"/>
</dbReference>
<name>A0A506PH03_9FLAO</name>
<dbReference type="InterPro" id="IPR001611">
    <property type="entry name" value="Leu-rich_rpt"/>
</dbReference>
<keyword evidence="7" id="KW-1185">Reference proteome</keyword>
<dbReference type="OrthoDB" id="3179827at2"/>
<accession>A0A506PH03</accession>
<evidence type="ECO:0000259" key="5">
    <source>
        <dbReference type="Pfam" id="PF18962"/>
    </source>
</evidence>
<dbReference type="Proteomes" id="UP000317332">
    <property type="component" value="Unassembled WGS sequence"/>
</dbReference>
<dbReference type="PANTHER" id="PTHR47566:SF1">
    <property type="entry name" value="PROTEIN NUD1"/>
    <property type="match status" value="1"/>
</dbReference>
<dbReference type="Pfam" id="PF23952">
    <property type="entry name" value="LRR_EndoS"/>
    <property type="match status" value="1"/>
</dbReference>
<feature type="signal peptide" evidence="4">
    <location>
        <begin position="1"/>
        <end position="21"/>
    </location>
</feature>
<dbReference type="InterPro" id="IPR026444">
    <property type="entry name" value="Secre_tail"/>
</dbReference>
<sequence length="1882" mass="205528">MKITLLAHLLSLLLSTTLLNAQTTAVPDSNFEYYLETHNADGTEVEVGNALSMGDGILNNGLVLTTRINSVALLDVSNLEIADLTGIEDFIALEVLFCSNNNLFELDLSNNEALVSLICGSNNLSILALNNNTNLENLNCSNNLLQVLDLSGNLELKNLTASGNQISQIDISNNLELTSFNVSNNRIVGELFVRNNTKLESLFCASNQLNVIDLSTNTLLKNLDASNNSLQFLDLTAINTIACPNPQTDPLTLCQGLASINVSRNRLLNLIMNNGFNDLISAFNASENPDLFCIQIDAGFTPSGWIKDDWTYYSPDACVDIYTYVPDDNFEQALINLGYDNTLDNFVLTETINTITNLNVSNASITSLVGIEDFVALEILDCSNNNIEQLDLSNNIQLVELEVSINNLITLNIDENVALSALYCSNNSLSSLIVSNNVLLNTLYSSNNNLTSLDLFNNNVLSDLDVSFNQIESLNVNNNVALTSVFCNDNNLFALNLNNGNNNLLNALNATNNANLFCVEVDDIAAANAQPGWLIDATATYNLNCGTYIPDDNFEQALIDLGIDTDNTLNNFVTTEDINTIITLDISGLAIDNLTGIEDFVALENLNCSNNNLTQLDLNNNLNLETLDASNNQIENLDLSVNTSLTSVLCNNNALLSVNMKNGNNTALINFNAANNPNLFCIEVDNGIVANIPAAWQKDDFATYNGDCLNSRFTAIPDPFFEQALIDLGYDNIIDGQVLTSNIEQVLNLNVSNKNIDDLSGIQDFKSLIELDCSSNFLTKLDVSNLLFLERLNCSSNLLVTTDLNNSNGLLNINGTINLTQLFCSDNDLNNLDISQNINLEVLDCANNNLNTLVIENNLLLRTLNSSNNNLSSLNISSNLVLEEVNCNSNQITNLITSNIPNNLLNTLSCANNELAGLQVNNYEGLVNLNCSSNTIAELEISELASLQFLNFNNNQISEIILTGNTGLLQLFASQNNLSQLVLDANTSLEQLNCDFNDLSVLDLSFLPQLEFLSCANNQIEEFDLTGNSNLIEANFSSNIISNLMLSNNLITLKVINASNNLIEGDLDLTTIAISACIFQTNQTEFCPQSITINVSNNLLDFINIQNGINANVPNFNASGNPNLECIQVDNTNNVPSNWIKDEPTTYNEDCRFGETFVPDDNFEEALINLGLDSGPLDDYVPTANIEILTSLDVSGNGIADLTGIEDFTALENLNCSNNVLTEVDASANINIISLNVSNNLLTEINVSNNLALTSLNCAQNSISTLDLSTNANLVELNITDNLFSTFTPSELPGIQIFLADNNIITALDFQQNQSITTISCAFNMLEVLNIRNGQNNLLTNLNALNNPDLTCIESDEGIVPNGANWLIDATAQFSIECFFGQTFVPDDNFEQALIDLGYDSGELDNYVFTENIQNITFLNISGREISDLTGIEDFVSLTSLNIRDNLVANLNLGANTLINNLNASENALADIDVSSLTALTDLKLGNNQIVQLNLDANISLVDLDISNNLLTELNVESLINLEDLICASNQLSALNVSQNTNLRLLFCQSNQLQADQLNIQNGNNENLQLFNATNNPNLACILVDDPVAVISNENGLFDSWLKDAQASYQLICADADNDGVPNEDDLCPNTPFGATVDLFGCSVIDLPFDNFSIAVTSETCLNSNNGKITIVAQELYSYTATLTRENFSQAYNFTNDVDIFNLLAGTYQMCITIQEWPDYLSCFTIVITEPDPLVVFSSRMASSNLFSLDMLGSSSYNIKHNGVSFSTNNSSITLELQQGVNQIEVSTDLDCQGTFEKRIIYSDAVLVYPNPFNGQINVYSNNINEEVNLNVYSALGQVVISKTYVNYGAETNLDTSNLSNGFYFISLQSKSITSTYKIMKQ</sequence>
<gene>
    <name evidence="6" type="ORF">FJ651_11380</name>
</gene>